<feature type="domain" description="Aminotransferase class V" evidence="9">
    <location>
        <begin position="3"/>
        <end position="358"/>
    </location>
</feature>
<evidence type="ECO:0000256" key="5">
    <source>
        <dbReference type="ARBA" id="ARBA00022898"/>
    </source>
</evidence>
<evidence type="ECO:0000256" key="2">
    <source>
        <dbReference type="ARBA" id="ARBA00006490"/>
    </source>
</evidence>
<dbReference type="InterPro" id="IPR015424">
    <property type="entry name" value="PyrdxlP-dep_Trfase"/>
</dbReference>
<evidence type="ECO:0000256" key="3">
    <source>
        <dbReference type="ARBA" id="ARBA00022679"/>
    </source>
</evidence>
<dbReference type="InterPro" id="IPR016454">
    <property type="entry name" value="Cysteine_dSase"/>
</dbReference>
<dbReference type="PIRSF" id="PIRSF005572">
    <property type="entry name" value="NifS"/>
    <property type="match status" value="1"/>
</dbReference>
<dbReference type="InterPro" id="IPR000192">
    <property type="entry name" value="Aminotrans_V_dom"/>
</dbReference>
<evidence type="ECO:0000256" key="4">
    <source>
        <dbReference type="ARBA" id="ARBA00022723"/>
    </source>
</evidence>
<evidence type="ECO:0000313" key="10">
    <source>
        <dbReference type="EMBL" id="MBD1365972.1"/>
    </source>
</evidence>
<comment type="catalytic activity">
    <reaction evidence="8">
        <text>(sulfur carrier)-H + L-cysteine = (sulfur carrier)-SH + L-alanine</text>
        <dbReference type="Rhea" id="RHEA:43892"/>
        <dbReference type="Rhea" id="RHEA-COMP:14737"/>
        <dbReference type="Rhea" id="RHEA-COMP:14739"/>
        <dbReference type="ChEBI" id="CHEBI:29917"/>
        <dbReference type="ChEBI" id="CHEBI:35235"/>
        <dbReference type="ChEBI" id="CHEBI:57972"/>
        <dbReference type="ChEBI" id="CHEBI:64428"/>
        <dbReference type="EC" id="2.8.1.7"/>
    </reaction>
</comment>
<dbReference type="EMBL" id="JACWMY010000010">
    <property type="protein sequence ID" value="MBD1365972.1"/>
    <property type="molecule type" value="Genomic_DNA"/>
</dbReference>
<dbReference type="RefSeq" id="WP_191190633.1">
    <property type="nucleotide sequence ID" value="NZ_JACWMY010000010.1"/>
</dbReference>
<evidence type="ECO:0000256" key="6">
    <source>
        <dbReference type="ARBA" id="ARBA00023004"/>
    </source>
</evidence>
<keyword evidence="7" id="KW-0411">Iron-sulfur</keyword>
<dbReference type="PANTHER" id="PTHR11601:SF34">
    <property type="entry name" value="CYSTEINE DESULFURASE"/>
    <property type="match status" value="1"/>
</dbReference>
<organism evidence="10 11">
    <name type="scientific">Mucilaginibacter pankratovii</name>
    <dbReference type="NCBI Taxonomy" id="2772110"/>
    <lineage>
        <taxon>Bacteria</taxon>
        <taxon>Pseudomonadati</taxon>
        <taxon>Bacteroidota</taxon>
        <taxon>Sphingobacteriia</taxon>
        <taxon>Sphingobacteriales</taxon>
        <taxon>Sphingobacteriaceae</taxon>
        <taxon>Mucilaginibacter</taxon>
    </lineage>
</organism>
<name>A0ABR7WXI3_9SPHI</name>
<comment type="cofactor">
    <cofactor evidence="1">
        <name>pyridoxal 5'-phosphate</name>
        <dbReference type="ChEBI" id="CHEBI:597326"/>
    </cofactor>
</comment>
<keyword evidence="5" id="KW-0663">Pyridoxal phosphate</keyword>
<dbReference type="Pfam" id="PF00266">
    <property type="entry name" value="Aminotran_5"/>
    <property type="match status" value="1"/>
</dbReference>
<evidence type="ECO:0000259" key="9">
    <source>
        <dbReference type="Pfam" id="PF00266"/>
    </source>
</evidence>
<dbReference type="Proteomes" id="UP000606600">
    <property type="component" value="Unassembled WGS sequence"/>
</dbReference>
<evidence type="ECO:0000313" key="11">
    <source>
        <dbReference type="Proteomes" id="UP000606600"/>
    </source>
</evidence>
<dbReference type="InterPro" id="IPR015422">
    <property type="entry name" value="PyrdxlP-dep_Trfase_small"/>
</dbReference>
<keyword evidence="4" id="KW-0479">Metal-binding</keyword>
<dbReference type="InterPro" id="IPR015421">
    <property type="entry name" value="PyrdxlP-dep_Trfase_major"/>
</dbReference>
<proteinExistence type="inferred from homology"/>
<dbReference type="Gene3D" id="3.40.640.10">
    <property type="entry name" value="Type I PLP-dependent aspartate aminotransferase-like (Major domain)"/>
    <property type="match status" value="1"/>
</dbReference>
<dbReference type="SUPFAM" id="SSF53383">
    <property type="entry name" value="PLP-dependent transferases"/>
    <property type="match status" value="1"/>
</dbReference>
<comment type="similarity">
    <text evidence="2">Belongs to the class-V pyridoxal-phosphate-dependent aminotransferase family. NifS/IscS subfamily.</text>
</comment>
<gene>
    <name evidence="10" type="ORF">IDJ77_19315</name>
</gene>
<comment type="caution">
    <text evidence="10">The sequence shown here is derived from an EMBL/GenBank/DDBJ whole genome shotgun (WGS) entry which is preliminary data.</text>
</comment>
<keyword evidence="6" id="KW-0408">Iron</keyword>
<sequence>MGIYLDNASSTPIHPDVFSAMAPYLTEHFGNASANHSYGRKAKEAIENSRDTIAALLKVPADTVVFTSNGTEANNMALTTAIAWQGIDHIITTPFEHAAILQTLGVLQKKHNARISFLKTDRIGRPDLNHLEYLLRTNTRNLISVRHANNITGLVTPIADIAELGHKYSATVHSDTVQTIGSYALYPERLKLDFASASANKFHGPLGAGFLVNRSGKRINKLIYGNSPEQQAGTENVPAIVGLAKALEIAYWDIENTHRYINSLKITLIAKLHELVPGVRINGGKPEESLPGILSVSFPHWGGRPLSDYLDDLDITVSGGSDYTAQSIPVFKALGIPTGMETIRFSFSYKNTVTEIDEMVAGIATVLKQAAA</sequence>
<evidence type="ECO:0000256" key="7">
    <source>
        <dbReference type="ARBA" id="ARBA00023014"/>
    </source>
</evidence>
<evidence type="ECO:0000256" key="1">
    <source>
        <dbReference type="ARBA" id="ARBA00001933"/>
    </source>
</evidence>
<reference evidence="10 11" key="1">
    <citation type="submission" date="2020-09" db="EMBL/GenBank/DDBJ databases">
        <title>Novel species of Mucilaginibacter isolated from a glacier on the Tibetan Plateau.</title>
        <authorList>
            <person name="Liu Q."/>
            <person name="Xin Y.-H."/>
        </authorList>
    </citation>
    <scope>NUCLEOTIDE SEQUENCE [LARGE SCALE GENOMIC DNA]</scope>
    <source>
        <strain evidence="10 11">ZT4R22</strain>
    </source>
</reference>
<keyword evidence="11" id="KW-1185">Reference proteome</keyword>
<protein>
    <submittedName>
        <fullName evidence="10">Cysteine desulfurase</fullName>
    </submittedName>
</protein>
<dbReference type="PANTHER" id="PTHR11601">
    <property type="entry name" value="CYSTEINE DESULFURYLASE FAMILY MEMBER"/>
    <property type="match status" value="1"/>
</dbReference>
<evidence type="ECO:0000256" key="8">
    <source>
        <dbReference type="ARBA" id="ARBA00050776"/>
    </source>
</evidence>
<accession>A0ABR7WXI3</accession>
<dbReference type="Gene3D" id="3.90.1150.10">
    <property type="entry name" value="Aspartate Aminotransferase, domain 1"/>
    <property type="match status" value="1"/>
</dbReference>
<keyword evidence="3" id="KW-0808">Transferase</keyword>